<evidence type="ECO:0000313" key="7">
    <source>
        <dbReference type="EMBL" id="MBS9334798.1"/>
    </source>
</evidence>
<dbReference type="Gene3D" id="3.30.2350.10">
    <property type="entry name" value="Pseudouridine synthase"/>
    <property type="match status" value="1"/>
</dbReference>
<evidence type="ECO:0000256" key="4">
    <source>
        <dbReference type="PROSITE-ProRule" id="PRU00182"/>
    </source>
</evidence>
<evidence type="ECO:0000256" key="2">
    <source>
        <dbReference type="ARBA" id="ARBA00010876"/>
    </source>
</evidence>
<gene>
    <name evidence="7" type="ORF">G6R27_01940</name>
</gene>
<dbReference type="SMART" id="SM00363">
    <property type="entry name" value="S4"/>
    <property type="match status" value="1"/>
</dbReference>
<accession>A0ABS5QNT0</accession>
<evidence type="ECO:0000256" key="5">
    <source>
        <dbReference type="RuleBase" id="RU362028"/>
    </source>
</evidence>
<dbReference type="Pfam" id="PF00849">
    <property type="entry name" value="PseudoU_synth_2"/>
    <property type="match status" value="1"/>
</dbReference>
<dbReference type="InterPro" id="IPR006224">
    <property type="entry name" value="PsdUridine_synth_RluA-like_CS"/>
</dbReference>
<name>A0ABS5QNT0_9LACO</name>
<dbReference type="RefSeq" id="WP_213819399.1">
    <property type="nucleotide sequence ID" value="NZ_JAAMFI010000001.1"/>
</dbReference>
<dbReference type="InterPro" id="IPR036986">
    <property type="entry name" value="S4_RNA-bd_sf"/>
</dbReference>
<reference evidence="7 8" key="1">
    <citation type="submission" date="2020-02" db="EMBL/GenBank/DDBJ databases">
        <title>Fructobacillus sp. isolated from paper mulberry of Taiwan.</title>
        <authorList>
            <person name="Lin S.-T."/>
        </authorList>
    </citation>
    <scope>NUCLEOTIDE SEQUENCE [LARGE SCALE GENOMIC DNA]</scope>
    <source>
        <strain evidence="7 8">M1-10</strain>
    </source>
</reference>
<dbReference type="PROSITE" id="PS01129">
    <property type="entry name" value="PSI_RLU"/>
    <property type="match status" value="1"/>
</dbReference>
<dbReference type="NCBIfam" id="TIGR00005">
    <property type="entry name" value="rluA_subfam"/>
    <property type="match status" value="1"/>
</dbReference>
<dbReference type="Gene3D" id="3.10.290.10">
    <property type="entry name" value="RNA-binding S4 domain"/>
    <property type="match status" value="1"/>
</dbReference>
<keyword evidence="8" id="KW-1185">Reference proteome</keyword>
<evidence type="ECO:0000256" key="1">
    <source>
        <dbReference type="ARBA" id="ARBA00000073"/>
    </source>
</evidence>
<dbReference type="CDD" id="cd00165">
    <property type="entry name" value="S4"/>
    <property type="match status" value="1"/>
</dbReference>
<dbReference type="InterPro" id="IPR006145">
    <property type="entry name" value="PsdUridine_synth_RsuA/RluA"/>
</dbReference>
<dbReference type="InterPro" id="IPR006225">
    <property type="entry name" value="PsdUridine_synth_RluC/D"/>
</dbReference>
<dbReference type="InterPro" id="IPR050188">
    <property type="entry name" value="RluA_PseudoU_synthase"/>
</dbReference>
<evidence type="ECO:0000256" key="3">
    <source>
        <dbReference type="ARBA" id="ARBA00023235"/>
    </source>
</evidence>
<comment type="caution">
    <text evidence="7">The sequence shown here is derived from an EMBL/GenBank/DDBJ whole genome shotgun (WGS) entry which is preliminary data.</text>
</comment>
<evidence type="ECO:0000313" key="8">
    <source>
        <dbReference type="Proteomes" id="UP001519418"/>
    </source>
</evidence>
<proteinExistence type="inferred from homology"/>
<dbReference type="PROSITE" id="PS50889">
    <property type="entry name" value="S4"/>
    <property type="match status" value="1"/>
</dbReference>
<comment type="function">
    <text evidence="5">Responsible for synthesis of pseudouridine from uracil.</text>
</comment>
<dbReference type="CDD" id="cd02869">
    <property type="entry name" value="PseudoU_synth_RluA_like"/>
    <property type="match status" value="1"/>
</dbReference>
<dbReference type="InterPro" id="IPR020103">
    <property type="entry name" value="PsdUridine_synth_cat_dom_sf"/>
</dbReference>
<comment type="catalytic activity">
    <reaction evidence="1 5">
        <text>a uridine in RNA = a pseudouridine in RNA</text>
        <dbReference type="Rhea" id="RHEA:48348"/>
        <dbReference type="Rhea" id="RHEA-COMP:12068"/>
        <dbReference type="Rhea" id="RHEA-COMP:12069"/>
        <dbReference type="ChEBI" id="CHEBI:65314"/>
        <dbReference type="ChEBI" id="CHEBI:65315"/>
    </reaction>
</comment>
<dbReference type="SUPFAM" id="SSF55174">
    <property type="entry name" value="Alpha-L RNA-binding motif"/>
    <property type="match status" value="1"/>
</dbReference>
<dbReference type="EC" id="5.4.99.-" evidence="5"/>
<feature type="domain" description="RNA-binding S4" evidence="6">
    <location>
        <begin position="14"/>
        <end position="78"/>
    </location>
</feature>
<keyword evidence="3 5" id="KW-0413">Isomerase</keyword>
<keyword evidence="4" id="KW-0694">RNA-binding</keyword>
<sequence length="306" mass="33712">MVEPMQLTIKEGGKRLDASLAEAGLQESRSTLAAWIKNGHVLVNDRPVKSSYKAKAGDNVTIRVPETKATTIEAENIPLDIVYEDDDLLVVNKPQGMVVHPAAGHASKTLVNALLYHAPLSSINGEFRPGIVHRIDRDTSGLLMVAKNDQAHRALADELKAHKTERYYYALVKGNFAEDDGTVDAPIARHPKDRKKQAVVSGGREALTHFEVLERFSGYTLLKLALETGRTHQIRVHMQYIGHPVVGDPTYGHQQKIAGISLKGQLLHAKTLVLTQPKTGEKMTFDSPLPKIFEEVLSSLRALESK</sequence>
<dbReference type="SUPFAM" id="SSF55120">
    <property type="entry name" value="Pseudouridine synthase"/>
    <property type="match status" value="1"/>
</dbReference>
<dbReference type="PANTHER" id="PTHR21600">
    <property type="entry name" value="MITOCHONDRIAL RNA PSEUDOURIDINE SYNTHASE"/>
    <property type="match status" value="1"/>
</dbReference>
<dbReference type="Pfam" id="PF01479">
    <property type="entry name" value="S4"/>
    <property type="match status" value="1"/>
</dbReference>
<evidence type="ECO:0000259" key="6">
    <source>
        <dbReference type="SMART" id="SM00363"/>
    </source>
</evidence>
<protein>
    <recommendedName>
        <fullName evidence="5">Pseudouridine synthase</fullName>
        <ecNumber evidence="5">5.4.99.-</ecNumber>
    </recommendedName>
</protein>
<dbReference type="InterPro" id="IPR002942">
    <property type="entry name" value="S4_RNA-bd"/>
</dbReference>
<dbReference type="PANTHER" id="PTHR21600:SF44">
    <property type="entry name" value="RIBOSOMAL LARGE SUBUNIT PSEUDOURIDINE SYNTHASE D"/>
    <property type="match status" value="1"/>
</dbReference>
<dbReference type="EMBL" id="JAAMFI010000001">
    <property type="protein sequence ID" value="MBS9334798.1"/>
    <property type="molecule type" value="Genomic_DNA"/>
</dbReference>
<comment type="similarity">
    <text evidence="2 5">Belongs to the pseudouridine synthase RluA family.</text>
</comment>
<organism evidence="7 8">
    <name type="scientific">Fructobacillus papyriferae</name>
    <dbReference type="NCBI Taxonomy" id="2713171"/>
    <lineage>
        <taxon>Bacteria</taxon>
        <taxon>Bacillati</taxon>
        <taxon>Bacillota</taxon>
        <taxon>Bacilli</taxon>
        <taxon>Lactobacillales</taxon>
        <taxon>Lactobacillaceae</taxon>
        <taxon>Fructobacillus</taxon>
    </lineage>
</organism>
<dbReference type="Proteomes" id="UP001519418">
    <property type="component" value="Unassembled WGS sequence"/>
</dbReference>